<organism evidence="1 2">
    <name type="scientific">Malassezia cuniculi</name>
    <dbReference type="NCBI Taxonomy" id="948313"/>
    <lineage>
        <taxon>Eukaryota</taxon>
        <taxon>Fungi</taxon>
        <taxon>Dikarya</taxon>
        <taxon>Basidiomycota</taxon>
        <taxon>Ustilaginomycotina</taxon>
        <taxon>Malasseziomycetes</taxon>
        <taxon>Malasseziales</taxon>
        <taxon>Malasseziaceae</taxon>
        <taxon>Malassezia</taxon>
    </lineage>
</organism>
<sequence length="681" mass="74669">MTLADILLSEDREHTQTLGICLEYVIEHSVLAELLGLCAADEPEGVMRELILMCARLVHGMGTHFLTHNGNAQALTQLIHHGMCRRDSPSGMLGRTETTVADALLLLVQELMCRLADTPQLMLLYLELSPPSSREEGRLELLTFLTSHVLSPAWAGFYARGALAVLVRQQAQLASEGHKYAVRYLLGADLPEALTAAASAAYGLLPTHIELEYTEISGLASHIIATRKYKCCAAIHLAPQGAVLQLCALIDTLWLIEQVLDACSISGDSDVQDMFEQLQTDVLHAIRTAFVERILAPAAGAAAIADQSAAAVILYHTCMLQVLRSSGKLVAAICRTDTDQRDMYELLTDAMRSDTDHELQSLAFYAAALHSRCIATADSRDAPAYIPPLDAWPITSLAAIVQSLQSLHFSAALGARYDAHLSSVLQTWSAENSDESLQRVYALGSGRVAFRPRTQVCISGDDYFIAELLERLLHFFTFEPSSNLRTIDTISALCRIPFLSMQGLFCGPAPIITFVLYMLSLQAQAYINNVPDLAFFLGQRKNQSDALRVSSRSAQKTDTLQPSFLPDQTVDDALKRIENEYINCGWMPSPDARSLMTSAKIETRTQTSEGTFTHGAPQLYVSVKPCAPRATGQWSALSSGFGIRAPLSELLDNMILLEEAIIEFVCILYARRIHGCDLYIS</sequence>
<evidence type="ECO:0000313" key="2">
    <source>
        <dbReference type="Proteomes" id="UP001219933"/>
    </source>
</evidence>
<dbReference type="InterPro" id="IPR019384">
    <property type="entry name" value="FHIP"/>
</dbReference>
<reference evidence="1" key="1">
    <citation type="submission" date="2023-03" db="EMBL/GenBank/DDBJ databases">
        <title>Mating type loci evolution in Malassezia.</title>
        <authorList>
            <person name="Coelho M.A."/>
        </authorList>
    </citation>
    <scope>NUCLEOTIDE SEQUENCE</scope>
    <source>
        <strain evidence="1">CBS 11721</strain>
    </source>
</reference>
<keyword evidence="2" id="KW-1185">Reference proteome</keyword>
<proteinExistence type="predicted"/>
<dbReference type="EMBL" id="CP119879">
    <property type="protein sequence ID" value="WFD35726.1"/>
    <property type="molecule type" value="Genomic_DNA"/>
</dbReference>
<dbReference type="PANTHER" id="PTHR21705:SF11">
    <property type="entry name" value="FHIP FAMILY PROTEIN CG3558"/>
    <property type="match status" value="1"/>
</dbReference>
<evidence type="ECO:0000313" key="1">
    <source>
        <dbReference type="EMBL" id="WFD35726.1"/>
    </source>
</evidence>
<protein>
    <submittedName>
        <fullName evidence="1">Uncharacterized protein</fullName>
    </submittedName>
</protein>
<dbReference type="Pfam" id="PF10257">
    <property type="entry name" value="RAI16-like"/>
    <property type="match status" value="1"/>
</dbReference>
<dbReference type="Proteomes" id="UP001219933">
    <property type="component" value="Chromosome 3"/>
</dbReference>
<dbReference type="AlphaFoldDB" id="A0AAF0EWQ7"/>
<name>A0AAF0EWQ7_9BASI</name>
<dbReference type="PANTHER" id="PTHR21705">
    <property type="entry name" value="RAI16 PROTEIN-RELATED"/>
    <property type="match status" value="1"/>
</dbReference>
<accession>A0AAF0EWQ7</accession>
<gene>
    <name evidence="1" type="ORF">MCUN1_002587</name>
</gene>